<evidence type="ECO:0000313" key="2">
    <source>
        <dbReference type="Proteomes" id="UP000799118"/>
    </source>
</evidence>
<feature type="non-terminal residue" evidence="1">
    <location>
        <position position="144"/>
    </location>
</feature>
<name>A0A6A4I248_9AGAR</name>
<gene>
    <name evidence="1" type="ORF">BT96DRAFT_815774</name>
</gene>
<protein>
    <submittedName>
        <fullName evidence="1">Uncharacterized protein</fullName>
    </submittedName>
</protein>
<dbReference type="AlphaFoldDB" id="A0A6A4I248"/>
<organism evidence="1 2">
    <name type="scientific">Gymnopus androsaceus JB14</name>
    <dbReference type="NCBI Taxonomy" id="1447944"/>
    <lineage>
        <taxon>Eukaryota</taxon>
        <taxon>Fungi</taxon>
        <taxon>Dikarya</taxon>
        <taxon>Basidiomycota</taxon>
        <taxon>Agaricomycotina</taxon>
        <taxon>Agaricomycetes</taxon>
        <taxon>Agaricomycetidae</taxon>
        <taxon>Agaricales</taxon>
        <taxon>Marasmiineae</taxon>
        <taxon>Omphalotaceae</taxon>
        <taxon>Gymnopus</taxon>
    </lineage>
</organism>
<keyword evidence="2" id="KW-1185">Reference proteome</keyword>
<proteinExistence type="predicted"/>
<dbReference type="EMBL" id="ML769430">
    <property type="protein sequence ID" value="KAE9402964.1"/>
    <property type="molecule type" value="Genomic_DNA"/>
</dbReference>
<dbReference type="Proteomes" id="UP000799118">
    <property type="component" value="Unassembled WGS sequence"/>
</dbReference>
<evidence type="ECO:0000313" key="1">
    <source>
        <dbReference type="EMBL" id="KAE9402964.1"/>
    </source>
</evidence>
<dbReference type="OrthoDB" id="3268380at2759"/>
<reference evidence="1" key="1">
    <citation type="journal article" date="2019" name="Environ. Microbiol.">
        <title>Fungal ecological strategies reflected in gene transcription - a case study of two litter decomposers.</title>
        <authorList>
            <person name="Barbi F."/>
            <person name="Kohler A."/>
            <person name="Barry K."/>
            <person name="Baskaran P."/>
            <person name="Daum C."/>
            <person name="Fauchery L."/>
            <person name="Ihrmark K."/>
            <person name="Kuo A."/>
            <person name="LaButti K."/>
            <person name="Lipzen A."/>
            <person name="Morin E."/>
            <person name="Grigoriev I.V."/>
            <person name="Henrissat B."/>
            <person name="Lindahl B."/>
            <person name="Martin F."/>
        </authorList>
    </citation>
    <scope>NUCLEOTIDE SEQUENCE</scope>
    <source>
        <strain evidence="1">JB14</strain>
    </source>
</reference>
<sequence length="144" mass="16635">MHYKSSSDFSNVESSAALYTDLLNSYHGRGTFNEDLSKIQQVLADGEKDLEDYASQIVFLQSRILTIETEMEFLRDQLQSCKSLVAPIRRVPDDVLRLIWELCGEPFFGKYRRTRPLRLGAVCSHWRSVIMSTPSLWATIFFSF</sequence>
<accession>A0A6A4I248</accession>